<protein>
    <recommendedName>
        <fullName evidence="3">Peptidyl-prolyl cis-trans isomerase</fullName>
        <shortName evidence="3">PPIase</shortName>
        <ecNumber evidence="3">5.2.1.8</ecNumber>
    </recommendedName>
</protein>
<gene>
    <name evidence="5" type="ORF">JBS370_LOCUS12608</name>
</gene>
<evidence type="ECO:0000256" key="1">
    <source>
        <dbReference type="ARBA" id="ARBA00023110"/>
    </source>
</evidence>
<dbReference type="PANTHER" id="PTHR45625:SF4">
    <property type="entry name" value="PEPTIDYLPROLYL ISOMERASE DOMAIN AND WD REPEAT-CONTAINING PROTEIN 1"/>
    <property type="match status" value="1"/>
</dbReference>
<accession>A0A818YLQ9</accession>
<sequence length="185" mass="21416">PIVRLCINYLGTLLCSLCGYQTLKIFDILVLDMITMVKLDFIPLCSSFVYSSHQSLVTLVISDKLLTAIDEQALSSLFQSTIFHTTYSDIHLRLFLEFVPKTSKNLIQHSKQSYYNKYIFHRVIKQFMIQRHDPLRNETCIQSIRGKRFPDKFYPQLKHNSSHTLSMANAGSNTNKSQFFITIVP</sequence>
<feature type="domain" description="PPIase cyclophilin-type" evidence="4">
    <location>
        <begin position="77"/>
        <end position="185"/>
    </location>
</feature>
<feature type="non-terminal residue" evidence="5">
    <location>
        <position position="185"/>
    </location>
</feature>
<reference evidence="5" key="1">
    <citation type="submission" date="2021-02" db="EMBL/GenBank/DDBJ databases">
        <authorList>
            <person name="Nowell W R."/>
        </authorList>
    </citation>
    <scope>NUCLEOTIDE SEQUENCE</scope>
</reference>
<evidence type="ECO:0000313" key="6">
    <source>
        <dbReference type="Proteomes" id="UP000663836"/>
    </source>
</evidence>
<organism evidence="5 6">
    <name type="scientific">Rotaria sordida</name>
    <dbReference type="NCBI Taxonomy" id="392033"/>
    <lineage>
        <taxon>Eukaryota</taxon>
        <taxon>Metazoa</taxon>
        <taxon>Spiralia</taxon>
        <taxon>Gnathifera</taxon>
        <taxon>Rotifera</taxon>
        <taxon>Eurotatoria</taxon>
        <taxon>Bdelloidea</taxon>
        <taxon>Philodinida</taxon>
        <taxon>Philodinidae</taxon>
        <taxon>Rotaria</taxon>
    </lineage>
</organism>
<dbReference type="PROSITE" id="PS50072">
    <property type="entry name" value="CSA_PPIASE_2"/>
    <property type="match status" value="1"/>
</dbReference>
<dbReference type="EC" id="5.2.1.8" evidence="3"/>
<dbReference type="GO" id="GO:0003755">
    <property type="term" value="F:peptidyl-prolyl cis-trans isomerase activity"/>
    <property type="evidence" value="ECO:0007669"/>
    <property type="project" value="UniProtKB-UniRule"/>
</dbReference>
<dbReference type="Gene3D" id="2.40.100.10">
    <property type="entry name" value="Cyclophilin-like"/>
    <property type="match status" value="1"/>
</dbReference>
<dbReference type="PRINTS" id="PR00153">
    <property type="entry name" value="CSAPPISMRASE"/>
</dbReference>
<name>A0A818YLQ9_9BILA</name>
<proteinExistence type="inferred from homology"/>
<dbReference type="SUPFAM" id="SSF50891">
    <property type="entry name" value="Cyclophilin-like"/>
    <property type="match status" value="1"/>
</dbReference>
<dbReference type="Proteomes" id="UP000663836">
    <property type="component" value="Unassembled WGS sequence"/>
</dbReference>
<dbReference type="InterPro" id="IPR029000">
    <property type="entry name" value="Cyclophilin-like_dom_sf"/>
</dbReference>
<dbReference type="InterPro" id="IPR002130">
    <property type="entry name" value="Cyclophilin-type_PPIase_dom"/>
</dbReference>
<evidence type="ECO:0000259" key="4">
    <source>
        <dbReference type="PROSITE" id="PS50072"/>
    </source>
</evidence>
<keyword evidence="1 3" id="KW-0697">Rotamase</keyword>
<comment type="function">
    <text evidence="3">PPIases accelerate the folding of proteins. It catalyzes the cis-trans isomerization of proline imidic peptide bonds in oligopeptides.</text>
</comment>
<dbReference type="PANTHER" id="PTHR45625">
    <property type="entry name" value="PEPTIDYL-PROLYL CIS-TRANS ISOMERASE-RELATED"/>
    <property type="match status" value="1"/>
</dbReference>
<comment type="caution">
    <text evidence="5">The sequence shown here is derived from an EMBL/GenBank/DDBJ whole genome shotgun (WGS) entry which is preliminary data.</text>
</comment>
<dbReference type="EMBL" id="CAJOBD010001036">
    <property type="protein sequence ID" value="CAF3751763.1"/>
    <property type="molecule type" value="Genomic_DNA"/>
</dbReference>
<dbReference type="AlphaFoldDB" id="A0A818YLQ9"/>
<evidence type="ECO:0000256" key="2">
    <source>
        <dbReference type="ARBA" id="ARBA00023235"/>
    </source>
</evidence>
<evidence type="ECO:0000256" key="3">
    <source>
        <dbReference type="RuleBase" id="RU363019"/>
    </source>
</evidence>
<dbReference type="InterPro" id="IPR044666">
    <property type="entry name" value="Cyclophilin_A-like"/>
</dbReference>
<comment type="catalytic activity">
    <reaction evidence="3">
        <text>[protein]-peptidylproline (omega=180) = [protein]-peptidylproline (omega=0)</text>
        <dbReference type="Rhea" id="RHEA:16237"/>
        <dbReference type="Rhea" id="RHEA-COMP:10747"/>
        <dbReference type="Rhea" id="RHEA-COMP:10748"/>
        <dbReference type="ChEBI" id="CHEBI:83833"/>
        <dbReference type="ChEBI" id="CHEBI:83834"/>
        <dbReference type="EC" id="5.2.1.8"/>
    </reaction>
</comment>
<dbReference type="Pfam" id="PF00160">
    <property type="entry name" value="Pro_isomerase"/>
    <property type="match status" value="1"/>
</dbReference>
<comment type="similarity">
    <text evidence="3">Belongs to the cyclophilin-type PPIase family.</text>
</comment>
<keyword evidence="2 3" id="KW-0413">Isomerase</keyword>
<evidence type="ECO:0000313" key="5">
    <source>
        <dbReference type="EMBL" id="CAF3751763.1"/>
    </source>
</evidence>